<dbReference type="EC" id="5.4.99.17" evidence="7"/>
<protein>
    <submittedName>
        <fullName evidence="7">Squalene--hopene cyclase</fullName>
        <ecNumber evidence="7">5.4.99.17</ecNumber>
    </submittedName>
</protein>
<evidence type="ECO:0000256" key="1">
    <source>
        <dbReference type="ARBA" id="ARBA00004999"/>
    </source>
</evidence>
<comment type="pathway">
    <text evidence="1">Secondary metabolite biosynthesis; hopanoid biosynthesis.</text>
</comment>
<dbReference type="PANTHER" id="PTHR11764:SF20">
    <property type="entry name" value="LANOSTEROL SYNTHASE"/>
    <property type="match status" value="1"/>
</dbReference>
<name>A0ABW4HUW5_9BACI</name>
<dbReference type="SFLD" id="SFLDG01016">
    <property type="entry name" value="Prenyltransferase_Like_2"/>
    <property type="match status" value="1"/>
</dbReference>
<reference evidence="8" key="1">
    <citation type="journal article" date="2019" name="Int. J. Syst. Evol. Microbiol.">
        <title>The Global Catalogue of Microorganisms (GCM) 10K type strain sequencing project: providing services to taxonomists for standard genome sequencing and annotation.</title>
        <authorList>
            <consortium name="The Broad Institute Genomics Platform"/>
            <consortium name="The Broad Institute Genome Sequencing Center for Infectious Disease"/>
            <person name="Wu L."/>
            <person name="Ma J."/>
        </authorList>
    </citation>
    <scope>NUCLEOTIDE SEQUENCE [LARGE SCALE GENOMIC DNA]</scope>
    <source>
        <strain evidence="8">CGMCC 1.12376</strain>
    </source>
</reference>
<comment type="similarity">
    <text evidence="2">Belongs to the terpene cyclase/mutase family.</text>
</comment>
<dbReference type="PROSITE" id="PS01074">
    <property type="entry name" value="TERPENE_SYNTHASES"/>
    <property type="match status" value="1"/>
</dbReference>
<evidence type="ECO:0000259" key="5">
    <source>
        <dbReference type="Pfam" id="PF13243"/>
    </source>
</evidence>
<keyword evidence="8" id="KW-1185">Reference proteome</keyword>
<evidence type="ECO:0000256" key="3">
    <source>
        <dbReference type="ARBA" id="ARBA00022737"/>
    </source>
</evidence>
<accession>A0ABW4HUW5</accession>
<keyword evidence="3" id="KW-0677">Repeat</keyword>
<dbReference type="Pfam" id="PF13249">
    <property type="entry name" value="SQHop_cyclase_N"/>
    <property type="match status" value="1"/>
</dbReference>
<dbReference type="InterPro" id="IPR008930">
    <property type="entry name" value="Terpenoid_cyclase/PrenylTrfase"/>
</dbReference>
<dbReference type="SUPFAM" id="SSF48239">
    <property type="entry name" value="Terpenoid cyclases/Protein prenyltransferases"/>
    <property type="match status" value="2"/>
</dbReference>
<dbReference type="InterPro" id="IPR032697">
    <property type="entry name" value="SQ_cyclase_N"/>
</dbReference>
<feature type="domain" description="Squalene cyclase C-terminal" evidence="5">
    <location>
        <begin position="307"/>
        <end position="623"/>
    </location>
</feature>
<evidence type="ECO:0000313" key="7">
    <source>
        <dbReference type="EMBL" id="MFD1608932.1"/>
    </source>
</evidence>
<evidence type="ECO:0000259" key="6">
    <source>
        <dbReference type="Pfam" id="PF13249"/>
    </source>
</evidence>
<comment type="caution">
    <text evidence="7">The sequence shown here is derived from an EMBL/GenBank/DDBJ whole genome shotgun (WGS) entry which is preliminary data.</text>
</comment>
<dbReference type="Proteomes" id="UP001597221">
    <property type="component" value="Unassembled WGS sequence"/>
</dbReference>
<sequence>MKSKITDVMDQMISELRSDQTSDGSWDYPFETGISTDAYMIILLRTLEIHDEKLIQDLVKRILSRQEKNGAWKLFHDEKDGNVTATVEAYYALLYSGYRKEQDKEMINARKRILEWGGLEKIHMMAKIMLCLTGQYKWPAYFPIPVEFILLPLSFPINFYDFSVYGRTNMAPLLILADQKFTVKTDKSPDLSNLSLSRDKQDEFFIHRSDDWRSLSSFIHQGIKSIIGLPAYIHSLAIKQTEKYMLDRIEPDGTLYNYFSSTFLMIFSLLALGYPKNHSIIREAVAGLKNMACQINGHTHMQYTTANVWNTSLFSYALQRAGVSWDDPMIKHANDYLLSRQHYLYGDWSIHNPKSTPGGWGFSDENTMNPDMDDTTATLRSITNLVSNDSVYRQAWDRGIKWTLSMQNDDGGWAAFEKNVDKKIVSLIPIEGAKYLLADPSSADLTGRTLEYFGEFTNMAKQHNAIKKAMNWLIKNQEKDGSWYGRWGICYIYGTWAAVTGLIATGVQPTHGAIQKAVKWLNTIQNQDGGWGESCYSDINQTYTPLGTSTITDTAWALDTLISTSEAPTPEIQAGIKFLLDHSDKKDWTSSYPKGQGMAGGFYIHYHSYRYIFPLLTLSHYQNKYL</sequence>
<dbReference type="EMBL" id="JBHUDE010000140">
    <property type="protein sequence ID" value="MFD1608932.1"/>
    <property type="molecule type" value="Genomic_DNA"/>
</dbReference>
<evidence type="ECO:0000256" key="2">
    <source>
        <dbReference type="ARBA" id="ARBA00009755"/>
    </source>
</evidence>
<evidence type="ECO:0000256" key="4">
    <source>
        <dbReference type="ARBA" id="ARBA00023235"/>
    </source>
</evidence>
<evidence type="ECO:0000313" key="8">
    <source>
        <dbReference type="Proteomes" id="UP001597221"/>
    </source>
</evidence>
<dbReference type="GO" id="GO:0051007">
    <property type="term" value="F:squalene-hopene cyclase activity"/>
    <property type="evidence" value="ECO:0007669"/>
    <property type="project" value="UniProtKB-EC"/>
</dbReference>
<proteinExistence type="inferred from homology"/>
<dbReference type="InterPro" id="IPR006400">
    <property type="entry name" value="Hopene-cyclase"/>
</dbReference>
<dbReference type="Gene3D" id="1.50.10.20">
    <property type="match status" value="2"/>
</dbReference>
<dbReference type="RefSeq" id="WP_379598380.1">
    <property type="nucleotide sequence ID" value="NZ_JBHUDE010000140.1"/>
</dbReference>
<dbReference type="InterPro" id="IPR002365">
    <property type="entry name" value="Terpene_synthase_CS"/>
</dbReference>
<organism evidence="7 8">
    <name type="scientific">Oceanobacillus luteolus</name>
    <dbReference type="NCBI Taxonomy" id="1274358"/>
    <lineage>
        <taxon>Bacteria</taxon>
        <taxon>Bacillati</taxon>
        <taxon>Bacillota</taxon>
        <taxon>Bacilli</taxon>
        <taxon>Bacillales</taxon>
        <taxon>Bacillaceae</taxon>
        <taxon>Oceanobacillus</taxon>
    </lineage>
</organism>
<dbReference type="NCBIfam" id="TIGR01787">
    <property type="entry name" value="squalene_cyclas"/>
    <property type="match status" value="1"/>
</dbReference>
<dbReference type="Pfam" id="PF13243">
    <property type="entry name" value="SQHop_cyclase_C"/>
    <property type="match status" value="1"/>
</dbReference>
<dbReference type="InterPro" id="IPR032696">
    <property type="entry name" value="SQ_cyclase_C"/>
</dbReference>
<dbReference type="InterPro" id="IPR018333">
    <property type="entry name" value="Squalene_cyclase"/>
</dbReference>
<gene>
    <name evidence="7" type="primary">shc</name>
    <name evidence="7" type="ORF">ACFSBH_15005</name>
</gene>
<dbReference type="PANTHER" id="PTHR11764">
    <property type="entry name" value="TERPENE CYCLASE/MUTASE FAMILY MEMBER"/>
    <property type="match status" value="1"/>
</dbReference>
<keyword evidence="4 7" id="KW-0413">Isomerase</keyword>
<feature type="domain" description="Squalene cyclase N-terminal" evidence="6">
    <location>
        <begin position="13"/>
        <end position="293"/>
    </location>
</feature>
<dbReference type="NCBIfam" id="TIGR01507">
    <property type="entry name" value="hopene_cyclase"/>
    <property type="match status" value="1"/>
</dbReference>